<dbReference type="Gene3D" id="1.20.5.3310">
    <property type="match status" value="1"/>
</dbReference>
<keyword evidence="2 9" id="KW-0813">Transport</keyword>
<evidence type="ECO:0000256" key="7">
    <source>
        <dbReference type="ARBA" id="ARBA00023010"/>
    </source>
</evidence>
<evidence type="ECO:0000313" key="11">
    <source>
        <dbReference type="EMBL" id="GAA5194666.1"/>
    </source>
</evidence>
<evidence type="ECO:0000256" key="4">
    <source>
        <dbReference type="ARBA" id="ARBA00022692"/>
    </source>
</evidence>
<comment type="caution">
    <text evidence="11">The sequence shown here is derived from an EMBL/GenBank/DDBJ whole genome shotgun (WGS) entry which is preliminary data.</text>
</comment>
<keyword evidence="3 9" id="KW-1003">Cell membrane</keyword>
<dbReference type="PANTHER" id="PTHR42982">
    <property type="entry name" value="SEC-INDEPENDENT PROTEIN TRANSLOCASE PROTEIN TATA"/>
    <property type="match status" value="1"/>
</dbReference>
<evidence type="ECO:0000256" key="10">
    <source>
        <dbReference type="SAM" id="MobiDB-lite"/>
    </source>
</evidence>
<feature type="transmembrane region" description="Helical" evidence="9">
    <location>
        <begin position="6"/>
        <end position="22"/>
    </location>
</feature>
<dbReference type="PANTHER" id="PTHR42982:SF1">
    <property type="entry name" value="SEC-INDEPENDENT PROTEIN TRANSLOCASE PROTEIN TATA"/>
    <property type="match status" value="1"/>
</dbReference>
<keyword evidence="8 9" id="KW-0472">Membrane</keyword>
<keyword evidence="6 9" id="KW-1133">Transmembrane helix</keyword>
<keyword evidence="4 9" id="KW-0812">Transmembrane</keyword>
<evidence type="ECO:0000256" key="9">
    <source>
        <dbReference type="HAMAP-Rule" id="MF_00236"/>
    </source>
</evidence>
<dbReference type="NCBIfam" id="NF002813">
    <property type="entry name" value="PRK02958.1"/>
    <property type="match status" value="1"/>
</dbReference>
<comment type="similarity">
    <text evidence="9">Belongs to the TatA/E family.</text>
</comment>
<dbReference type="RefSeq" id="WP_345317805.1">
    <property type="nucleotide sequence ID" value="NZ_BAABLF010000029.1"/>
</dbReference>
<accession>A0ABP9SEQ4</accession>
<dbReference type="HAMAP" id="MF_00236">
    <property type="entry name" value="TatA_E"/>
    <property type="match status" value="1"/>
</dbReference>
<evidence type="ECO:0000256" key="5">
    <source>
        <dbReference type="ARBA" id="ARBA00022927"/>
    </source>
</evidence>
<comment type="subcellular location">
    <subcellularLocation>
        <location evidence="1 9">Cell membrane</location>
        <topology evidence="1 9">Single-pass membrane protein</topology>
    </subcellularLocation>
</comment>
<evidence type="ECO:0000256" key="8">
    <source>
        <dbReference type="ARBA" id="ARBA00023136"/>
    </source>
</evidence>
<feature type="compositionally biased region" description="Basic and acidic residues" evidence="10">
    <location>
        <begin position="43"/>
        <end position="76"/>
    </location>
</feature>
<dbReference type="Pfam" id="PF02416">
    <property type="entry name" value="TatA_B_E"/>
    <property type="match status" value="1"/>
</dbReference>
<keyword evidence="7 9" id="KW-0811">Translocation</keyword>
<keyword evidence="5 9" id="KW-0653">Protein transport</keyword>
<organism evidence="11 12">
    <name type="scientific">Ferrimonas gelatinilytica</name>
    <dbReference type="NCBI Taxonomy" id="1255257"/>
    <lineage>
        <taxon>Bacteria</taxon>
        <taxon>Pseudomonadati</taxon>
        <taxon>Pseudomonadota</taxon>
        <taxon>Gammaproteobacteria</taxon>
        <taxon>Alteromonadales</taxon>
        <taxon>Ferrimonadaceae</taxon>
        <taxon>Ferrimonas</taxon>
    </lineage>
</organism>
<gene>
    <name evidence="9 11" type="primary">tatA</name>
    <name evidence="11" type="ORF">GCM10025772_28130</name>
</gene>
<comment type="subunit">
    <text evidence="9">The Tat system comprises two distinct complexes: a TatABC complex, containing multiple copies of TatA, TatB and TatC subunits, and a separate TatA complex, containing only TatA subunits. Substrates initially bind to the TatABC complex, which probably triggers association of the separate TatA complex to form the active translocon.</text>
</comment>
<reference evidence="12" key="1">
    <citation type="journal article" date="2019" name="Int. J. Syst. Evol. Microbiol.">
        <title>The Global Catalogue of Microorganisms (GCM) 10K type strain sequencing project: providing services to taxonomists for standard genome sequencing and annotation.</title>
        <authorList>
            <consortium name="The Broad Institute Genomics Platform"/>
            <consortium name="The Broad Institute Genome Sequencing Center for Infectious Disease"/>
            <person name="Wu L."/>
            <person name="Ma J."/>
        </authorList>
    </citation>
    <scope>NUCLEOTIDE SEQUENCE [LARGE SCALE GENOMIC DNA]</scope>
    <source>
        <strain evidence="12">JCM 18720</strain>
    </source>
</reference>
<comment type="function">
    <text evidence="9">Part of the twin-arginine translocation (Tat) system that transports large folded proteins containing a characteristic twin-arginine motif in their signal peptide across membranes. TatA could form the protein-conducting channel of the Tat system.</text>
</comment>
<feature type="region of interest" description="Disordered" evidence="10">
    <location>
        <begin position="29"/>
        <end position="76"/>
    </location>
</feature>
<evidence type="ECO:0000313" key="12">
    <source>
        <dbReference type="Proteomes" id="UP001501600"/>
    </source>
</evidence>
<evidence type="ECO:0000256" key="2">
    <source>
        <dbReference type="ARBA" id="ARBA00022448"/>
    </source>
</evidence>
<dbReference type="EMBL" id="BAABLF010000029">
    <property type="protein sequence ID" value="GAA5194666.1"/>
    <property type="molecule type" value="Genomic_DNA"/>
</dbReference>
<proteinExistence type="inferred from homology"/>
<dbReference type="Proteomes" id="UP001501600">
    <property type="component" value="Unassembled WGS sequence"/>
</dbReference>
<keyword evidence="12" id="KW-1185">Reference proteome</keyword>
<dbReference type="InterPro" id="IPR006312">
    <property type="entry name" value="TatA/E"/>
</dbReference>
<evidence type="ECO:0000256" key="6">
    <source>
        <dbReference type="ARBA" id="ARBA00022989"/>
    </source>
</evidence>
<sequence>MGNFGIWQLLIVALIVVLLFGTKKLRGIGSDLGGAVKGFKNAMSDDKQDESKKALENSDKAERSAEKTEQKNKEQA</sequence>
<dbReference type="NCBIfam" id="TIGR01411">
    <property type="entry name" value="tatAE"/>
    <property type="match status" value="1"/>
</dbReference>
<name>A0ABP9SEQ4_9GAMM</name>
<evidence type="ECO:0000256" key="1">
    <source>
        <dbReference type="ARBA" id="ARBA00004162"/>
    </source>
</evidence>
<protein>
    <recommendedName>
        <fullName evidence="9">Sec-independent protein translocase protein TatA</fullName>
    </recommendedName>
</protein>
<dbReference type="InterPro" id="IPR003369">
    <property type="entry name" value="TatA/B/E"/>
</dbReference>
<evidence type="ECO:0000256" key="3">
    <source>
        <dbReference type="ARBA" id="ARBA00022475"/>
    </source>
</evidence>